<evidence type="ECO:0000313" key="3">
    <source>
        <dbReference type="Proteomes" id="UP000830671"/>
    </source>
</evidence>
<dbReference type="RefSeq" id="XP_049145392.1">
    <property type="nucleotide sequence ID" value="XM_049288248.1"/>
</dbReference>
<name>A0A9Q8SUP7_9PEZI</name>
<dbReference type="Proteomes" id="UP000830671">
    <property type="component" value="Chromosome 4"/>
</dbReference>
<evidence type="ECO:0000256" key="1">
    <source>
        <dbReference type="SAM" id="Phobius"/>
    </source>
</evidence>
<dbReference type="GeneID" id="73343258"/>
<keyword evidence="1" id="KW-1133">Transmembrane helix</keyword>
<keyword evidence="3" id="KW-1185">Reference proteome</keyword>
<sequence>MRLLRWYGMDSWTIPRPPHELEFRITDTLMVRHESFLFIVISNTRSDLIYEKVTTLIYKFALADHGTDGRRCPSEFMADRTATSMMISPRSDQLLVLILMVFVTGTAFQCMTAMFDRMDDPDSLCLVTGIENAIIDGHIWPSRMYIPEEMNGSIFTDIHRGV</sequence>
<keyword evidence="1" id="KW-0472">Membrane</keyword>
<evidence type="ECO:0000313" key="2">
    <source>
        <dbReference type="EMBL" id="UQC83773.1"/>
    </source>
</evidence>
<dbReference type="EMBL" id="CP019476">
    <property type="protein sequence ID" value="UQC83773.1"/>
    <property type="molecule type" value="Genomic_DNA"/>
</dbReference>
<organism evidence="2 3">
    <name type="scientific">Colletotrichum lupini</name>
    <dbReference type="NCBI Taxonomy" id="145971"/>
    <lineage>
        <taxon>Eukaryota</taxon>
        <taxon>Fungi</taxon>
        <taxon>Dikarya</taxon>
        <taxon>Ascomycota</taxon>
        <taxon>Pezizomycotina</taxon>
        <taxon>Sordariomycetes</taxon>
        <taxon>Hypocreomycetidae</taxon>
        <taxon>Glomerellales</taxon>
        <taxon>Glomerellaceae</taxon>
        <taxon>Colletotrichum</taxon>
        <taxon>Colletotrichum acutatum species complex</taxon>
    </lineage>
</organism>
<protein>
    <submittedName>
        <fullName evidence="2">Uncharacterized protein</fullName>
    </submittedName>
</protein>
<dbReference type="KEGG" id="clup:CLUP02_09269"/>
<accession>A0A9Q8SUP7</accession>
<gene>
    <name evidence="2" type="ORF">CLUP02_09269</name>
</gene>
<dbReference type="AlphaFoldDB" id="A0A9Q8SUP7"/>
<keyword evidence="1" id="KW-0812">Transmembrane</keyword>
<feature type="transmembrane region" description="Helical" evidence="1">
    <location>
        <begin position="94"/>
        <end position="115"/>
    </location>
</feature>
<proteinExistence type="predicted"/>
<reference evidence="2" key="1">
    <citation type="journal article" date="2021" name="Mol. Plant Microbe Interact.">
        <title>Complete Genome Sequence of the Plant-Pathogenic Fungus Colletotrichum lupini.</title>
        <authorList>
            <person name="Baroncelli R."/>
            <person name="Pensec F."/>
            <person name="Da Lio D."/>
            <person name="Boufleur T."/>
            <person name="Vicente I."/>
            <person name="Sarrocco S."/>
            <person name="Picot A."/>
            <person name="Baraldi E."/>
            <person name="Sukno S."/>
            <person name="Thon M."/>
            <person name="Le Floch G."/>
        </authorList>
    </citation>
    <scope>NUCLEOTIDE SEQUENCE</scope>
    <source>
        <strain evidence="2">IMI 504893</strain>
    </source>
</reference>